<comment type="similarity">
    <text evidence="1">Belongs to the sigma-70 factor family. ECF subfamily.</text>
</comment>
<dbReference type="InterPro" id="IPR036388">
    <property type="entry name" value="WH-like_DNA-bd_sf"/>
</dbReference>
<keyword evidence="4" id="KW-0804">Transcription</keyword>
<evidence type="ECO:0000259" key="6">
    <source>
        <dbReference type="Pfam" id="PF08281"/>
    </source>
</evidence>
<keyword evidence="8" id="KW-1185">Reference proteome</keyword>
<feature type="domain" description="RNA polymerase sigma-70 region 2" evidence="5">
    <location>
        <begin position="10"/>
        <end position="78"/>
    </location>
</feature>
<protein>
    <submittedName>
        <fullName evidence="7">RNA polymerase sigma-70 factor (ECF subfamily)</fullName>
    </submittedName>
</protein>
<evidence type="ECO:0000313" key="7">
    <source>
        <dbReference type="EMBL" id="TCP22885.1"/>
    </source>
</evidence>
<reference evidence="7 8" key="1">
    <citation type="submission" date="2019-03" db="EMBL/GenBank/DDBJ databases">
        <title>Genomic Encyclopedia of Type Strains, Phase IV (KMG-IV): sequencing the most valuable type-strain genomes for metagenomic binning, comparative biology and taxonomic classification.</title>
        <authorList>
            <person name="Goeker M."/>
        </authorList>
    </citation>
    <scope>NUCLEOTIDE SEQUENCE [LARGE SCALE GENOMIC DNA]</scope>
    <source>
        <strain evidence="7 8">DSM 14836</strain>
    </source>
</reference>
<dbReference type="InterPro" id="IPR013324">
    <property type="entry name" value="RNA_pol_sigma_r3/r4-like"/>
</dbReference>
<dbReference type="SUPFAM" id="SSF88659">
    <property type="entry name" value="Sigma3 and sigma4 domains of RNA polymerase sigma factors"/>
    <property type="match status" value="1"/>
</dbReference>
<name>A0A4R2NNN1_9FLAO</name>
<dbReference type="GO" id="GO:0003677">
    <property type="term" value="F:DNA binding"/>
    <property type="evidence" value="ECO:0007669"/>
    <property type="project" value="InterPro"/>
</dbReference>
<dbReference type="Pfam" id="PF04542">
    <property type="entry name" value="Sigma70_r2"/>
    <property type="match status" value="1"/>
</dbReference>
<dbReference type="RefSeq" id="WP_132795670.1">
    <property type="nucleotide sequence ID" value="NZ_SLXM01000010.1"/>
</dbReference>
<keyword evidence="3" id="KW-0731">Sigma factor</keyword>
<dbReference type="InterPro" id="IPR039425">
    <property type="entry name" value="RNA_pol_sigma-70-like"/>
</dbReference>
<sequence>MNIENQFTELYNMHAPKVYKLCLGYASGIEDVAKEWQQQTFIKVWKHRNTFKGNASISTWIYRIAINTCLADLRKSKKHHQPINDTILEDTNISDEENSIEKDIQKMYQCIDQLTQNNKTLILLELEEIPQATIAETSGISHSALRTRLSRIRKALLKCITNGKRQINTTMESSKKQFQR</sequence>
<proteinExistence type="inferred from homology"/>
<comment type="caution">
    <text evidence="7">The sequence shown here is derived from an EMBL/GenBank/DDBJ whole genome shotgun (WGS) entry which is preliminary data.</text>
</comment>
<dbReference type="SUPFAM" id="SSF88946">
    <property type="entry name" value="Sigma2 domain of RNA polymerase sigma factors"/>
    <property type="match status" value="1"/>
</dbReference>
<dbReference type="Gene3D" id="1.10.10.10">
    <property type="entry name" value="Winged helix-like DNA-binding domain superfamily/Winged helix DNA-binding domain"/>
    <property type="match status" value="1"/>
</dbReference>
<accession>A0A4R2NNN1</accession>
<gene>
    <name evidence="7" type="ORF">EV195_11012</name>
</gene>
<dbReference type="GO" id="GO:0016987">
    <property type="term" value="F:sigma factor activity"/>
    <property type="evidence" value="ECO:0007669"/>
    <property type="project" value="UniProtKB-KW"/>
</dbReference>
<feature type="domain" description="RNA polymerase sigma factor 70 region 4 type 2" evidence="6">
    <location>
        <begin position="105"/>
        <end position="156"/>
    </location>
</feature>
<keyword evidence="2" id="KW-0805">Transcription regulation</keyword>
<dbReference type="Gene3D" id="1.10.1740.10">
    <property type="match status" value="1"/>
</dbReference>
<dbReference type="Proteomes" id="UP000294564">
    <property type="component" value="Unassembled WGS sequence"/>
</dbReference>
<dbReference type="Pfam" id="PF08281">
    <property type="entry name" value="Sigma70_r4_2"/>
    <property type="match status" value="1"/>
</dbReference>
<evidence type="ECO:0000256" key="2">
    <source>
        <dbReference type="ARBA" id="ARBA00023015"/>
    </source>
</evidence>
<dbReference type="InterPro" id="IPR013325">
    <property type="entry name" value="RNA_pol_sigma_r2"/>
</dbReference>
<evidence type="ECO:0000313" key="8">
    <source>
        <dbReference type="Proteomes" id="UP000294564"/>
    </source>
</evidence>
<evidence type="ECO:0000256" key="1">
    <source>
        <dbReference type="ARBA" id="ARBA00010641"/>
    </source>
</evidence>
<dbReference type="PANTHER" id="PTHR43133:SF45">
    <property type="entry name" value="RNA POLYMERASE ECF-TYPE SIGMA FACTOR"/>
    <property type="match status" value="1"/>
</dbReference>
<dbReference type="GO" id="GO:0006352">
    <property type="term" value="P:DNA-templated transcription initiation"/>
    <property type="evidence" value="ECO:0007669"/>
    <property type="project" value="InterPro"/>
</dbReference>
<dbReference type="InterPro" id="IPR014284">
    <property type="entry name" value="RNA_pol_sigma-70_dom"/>
</dbReference>
<dbReference type="AlphaFoldDB" id="A0A4R2NNN1"/>
<dbReference type="InterPro" id="IPR007627">
    <property type="entry name" value="RNA_pol_sigma70_r2"/>
</dbReference>
<dbReference type="EMBL" id="SLXM01000010">
    <property type="protein sequence ID" value="TCP22885.1"/>
    <property type="molecule type" value="Genomic_DNA"/>
</dbReference>
<evidence type="ECO:0000256" key="3">
    <source>
        <dbReference type="ARBA" id="ARBA00023082"/>
    </source>
</evidence>
<dbReference type="InterPro" id="IPR013249">
    <property type="entry name" value="RNA_pol_sigma70_r4_t2"/>
</dbReference>
<dbReference type="NCBIfam" id="TIGR02937">
    <property type="entry name" value="sigma70-ECF"/>
    <property type="match status" value="1"/>
</dbReference>
<evidence type="ECO:0000259" key="5">
    <source>
        <dbReference type="Pfam" id="PF04542"/>
    </source>
</evidence>
<organism evidence="7 8">
    <name type="scientific">Tenacibaculum skagerrakense</name>
    <dbReference type="NCBI Taxonomy" id="186571"/>
    <lineage>
        <taxon>Bacteria</taxon>
        <taxon>Pseudomonadati</taxon>
        <taxon>Bacteroidota</taxon>
        <taxon>Flavobacteriia</taxon>
        <taxon>Flavobacteriales</taxon>
        <taxon>Flavobacteriaceae</taxon>
        <taxon>Tenacibaculum</taxon>
    </lineage>
</organism>
<evidence type="ECO:0000256" key="4">
    <source>
        <dbReference type="ARBA" id="ARBA00023163"/>
    </source>
</evidence>
<dbReference type="PANTHER" id="PTHR43133">
    <property type="entry name" value="RNA POLYMERASE ECF-TYPE SIGMA FACTO"/>
    <property type="match status" value="1"/>
</dbReference>
<dbReference type="OrthoDB" id="9780326at2"/>